<protein>
    <submittedName>
        <fullName evidence="2">Uncharacterized protein</fullName>
    </submittedName>
</protein>
<accession>A0AAU9JDC3</accession>
<dbReference type="AlphaFoldDB" id="A0AAU9JDC3"/>
<dbReference type="EMBL" id="CAJZBQ010000031">
    <property type="protein sequence ID" value="CAG9322323.1"/>
    <property type="molecule type" value="Genomic_DNA"/>
</dbReference>
<proteinExistence type="predicted"/>
<name>A0AAU9JDC3_9CILI</name>
<keyword evidence="1" id="KW-0732">Signal</keyword>
<evidence type="ECO:0000256" key="1">
    <source>
        <dbReference type="SAM" id="SignalP"/>
    </source>
</evidence>
<keyword evidence="3" id="KW-1185">Reference proteome</keyword>
<reference evidence="2" key="1">
    <citation type="submission" date="2021-09" db="EMBL/GenBank/DDBJ databases">
        <authorList>
            <consortium name="AG Swart"/>
            <person name="Singh M."/>
            <person name="Singh A."/>
            <person name="Seah K."/>
            <person name="Emmerich C."/>
        </authorList>
    </citation>
    <scope>NUCLEOTIDE SEQUENCE</scope>
    <source>
        <strain evidence="2">ATCC30299</strain>
    </source>
</reference>
<sequence>MKFINLTVFFSFLKLINPMIYSEIFPAVSGAPNGDIYLHFAYPIRLPAKTVITIHQSFAMWQYPYSLIPDKCWCNFDYLWCQYNGQVQFQTSVEIPPNKIIEIYLDAAISLSLTAAGTHPGFTVTASWLGVDIAQDFSSSNTVTIKTANAYSTHNWQIVFDIMTPGAISNYVFKLTSDSDINPGYKIVVNFGRKVSSWICEPKNLNIAGDKKSLYYVGCHSDTLGDISCIAKHWYLIITGISKTVLAGNIIDFTLENLWTPVFGYFLVKYFILDTNDDVQSYTDAVGFTINNDFPSGYIDFKSLRVSDNHLLNAAKYEFEFYVGSMNLGNYYILVLFPQQYNFAINPPFTCNLTYFDESSQTPDKEIFWVFLSDCNYDNKYIAIWVPPENTRQFTSNMRLKVAIDSIINPKYACKNTGFASWENPNIEDDDYVSGKFDIEIFDPSIAKSIAKSWEMHHNVYTGLSKPNKIFQFVSKGSYYIS</sequence>
<feature type="chain" id="PRO_5043964531" evidence="1">
    <location>
        <begin position="23"/>
        <end position="482"/>
    </location>
</feature>
<dbReference type="Proteomes" id="UP001162131">
    <property type="component" value="Unassembled WGS sequence"/>
</dbReference>
<evidence type="ECO:0000313" key="2">
    <source>
        <dbReference type="EMBL" id="CAG9322323.1"/>
    </source>
</evidence>
<feature type="signal peptide" evidence="1">
    <location>
        <begin position="1"/>
        <end position="22"/>
    </location>
</feature>
<gene>
    <name evidence="2" type="ORF">BSTOLATCC_MIC31348</name>
</gene>
<evidence type="ECO:0000313" key="3">
    <source>
        <dbReference type="Proteomes" id="UP001162131"/>
    </source>
</evidence>
<organism evidence="2 3">
    <name type="scientific">Blepharisma stoltei</name>
    <dbReference type="NCBI Taxonomy" id="1481888"/>
    <lineage>
        <taxon>Eukaryota</taxon>
        <taxon>Sar</taxon>
        <taxon>Alveolata</taxon>
        <taxon>Ciliophora</taxon>
        <taxon>Postciliodesmatophora</taxon>
        <taxon>Heterotrichea</taxon>
        <taxon>Heterotrichida</taxon>
        <taxon>Blepharismidae</taxon>
        <taxon>Blepharisma</taxon>
    </lineage>
</organism>
<comment type="caution">
    <text evidence="2">The sequence shown here is derived from an EMBL/GenBank/DDBJ whole genome shotgun (WGS) entry which is preliminary data.</text>
</comment>